<dbReference type="AlphaFoldDB" id="A0AAX6IIS4"/>
<dbReference type="EMBL" id="JANAVB010001000">
    <property type="protein sequence ID" value="KAJ6853112.1"/>
    <property type="molecule type" value="Genomic_DNA"/>
</dbReference>
<gene>
    <name evidence="2" type="ORF">M6B38_251100</name>
</gene>
<sequence>MTCALFRRDDYFWTRHCSRLLNSSLVYFFYLNWLVVDFVSAQLLCT</sequence>
<protein>
    <submittedName>
        <fullName evidence="2">Uncharacterized protein</fullName>
    </submittedName>
</protein>
<proteinExistence type="predicted"/>
<keyword evidence="1" id="KW-1133">Transmembrane helix</keyword>
<name>A0AAX6IIS4_IRIPA</name>
<evidence type="ECO:0000313" key="2">
    <source>
        <dbReference type="EMBL" id="KAJ6853112.1"/>
    </source>
</evidence>
<evidence type="ECO:0000313" key="3">
    <source>
        <dbReference type="Proteomes" id="UP001140949"/>
    </source>
</evidence>
<evidence type="ECO:0000256" key="1">
    <source>
        <dbReference type="SAM" id="Phobius"/>
    </source>
</evidence>
<keyword evidence="1" id="KW-0812">Transmembrane</keyword>
<accession>A0AAX6IIS4</accession>
<reference evidence="2" key="1">
    <citation type="journal article" date="2023" name="GigaByte">
        <title>Genome assembly of the bearded iris, Iris pallida Lam.</title>
        <authorList>
            <person name="Bruccoleri R.E."/>
            <person name="Oakeley E.J."/>
            <person name="Faust A.M.E."/>
            <person name="Altorfer M."/>
            <person name="Dessus-Babus S."/>
            <person name="Burckhardt D."/>
            <person name="Oertli M."/>
            <person name="Naumann U."/>
            <person name="Petersen F."/>
            <person name="Wong J."/>
        </authorList>
    </citation>
    <scope>NUCLEOTIDE SEQUENCE</scope>
    <source>
        <strain evidence="2">GSM-AAB239-AS_SAM_17_03QT</strain>
    </source>
</reference>
<reference evidence="2" key="2">
    <citation type="submission" date="2023-04" db="EMBL/GenBank/DDBJ databases">
        <authorList>
            <person name="Bruccoleri R.E."/>
            <person name="Oakeley E.J."/>
            <person name="Faust A.-M."/>
            <person name="Dessus-Babus S."/>
            <person name="Altorfer M."/>
            <person name="Burckhardt D."/>
            <person name="Oertli M."/>
            <person name="Naumann U."/>
            <person name="Petersen F."/>
            <person name="Wong J."/>
        </authorList>
    </citation>
    <scope>NUCLEOTIDE SEQUENCE</scope>
    <source>
        <strain evidence="2">GSM-AAB239-AS_SAM_17_03QT</strain>
        <tissue evidence="2">Leaf</tissue>
    </source>
</reference>
<keyword evidence="3" id="KW-1185">Reference proteome</keyword>
<feature type="transmembrane region" description="Helical" evidence="1">
    <location>
        <begin position="25"/>
        <end position="45"/>
    </location>
</feature>
<organism evidence="2 3">
    <name type="scientific">Iris pallida</name>
    <name type="common">Sweet iris</name>
    <dbReference type="NCBI Taxonomy" id="29817"/>
    <lineage>
        <taxon>Eukaryota</taxon>
        <taxon>Viridiplantae</taxon>
        <taxon>Streptophyta</taxon>
        <taxon>Embryophyta</taxon>
        <taxon>Tracheophyta</taxon>
        <taxon>Spermatophyta</taxon>
        <taxon>Magnoliopsida</taxon>
        <taxon>Liliopsida</taxon>
        <taxon>Asparagales</taxon>
        <taxon>Iridaceae</taxon>
        <taxon>Iridoideae</taxon>
        <taxon>Irideae</taxon>
        <taxon>Iris</taxon>
    </lineage>
</organism>
<dbReference type="Proteomes" id="UP001140949">
    <property type="component" value="Unassembled WGS sequence"/>
</dbReference>
<comment type="caution">
    <text evidence="2">The sequence shown here is derived from an EMBL/GenBank/DDBJ whole genome shotgun (WGS) entry which is preliminary data.</text>
</comment>
<keyword evidence="1" id="KW-0472">Membrane</keyword>